<dbReference type="InterPro" id="IPR000667">
    <property type="entry name" value="Peptidase_S13"/>
</dbReference>
<keyword evidence="4" id="KW-0645">Protease</keyword>
<reference evidence="4" key="3">
    <citation type="journal article" date="2021" name="bioRxiv">
        <title>Bilateral symmetry of linear streptomycete chromosomes.</title>
        <authorList>
            <person name="Algora-Gallardo L."/>
            <person name="Schniete J.K."/>
            <person name="Mark D.R."/>
            <person name="Hunter I.S."/>
            <person name="Herron P.R."/>
        </authorList>
    </citation>
    <scope>NUCLEOTIDE SEQUENCE</scope>
    <source>
        <strain evidence="4">ATCC 10970</strain>
    </source>
</reference>
<sequence>MPETRSWQVRWQAAQRLAQRSARRAAGSARSAGSTAASVTRSAAGSARSAYRSAVDTTRTAWRSASKQQRQTVRLTASSTVLGLVVSAGAVTLAGPWDSGQRTAERSRAAAADGRGGERHAPGGTATVPSAPPVLAAAGAPAGGTPPAPEAKALADVLAPLMKDPALGSLRTASVVDAATGRELFGTEPARNATPASTVKLAIATAALSALGPEHRIDTTVVEAGSGGIALVGGGDPTLTARTPKQDAQDQPASLRALADGTARALKDRGTTKVRLGYDTSAYTGPVLHPISPNENIAPVTPLMADEGRLDQSEYGPAPRDTDPAAAAARTFARMLKDRGITVDGEPAKTTAPAKAPRLATVRSLPLAGLVERMLTHSDNDIAEALARQTALAGGEPAGFEGAGRAVRKELATLKLPLNGAVFEDGSGLDRDDKISAGLLSRILTLATSADHPELRPVTTGLPVAGFTGTLSGRYAGEKAGAGTVRAKTGTLTGVNTLAGTVVDTDGRLLLFAFMTNNTTDPQAAQQALDRLATAVANCGCR</sequence>
<dbReference type="Proteomes" id="UP000011074">
    <property type="component" value="Chromosome"/>
</dbReference>
<dbReference type="GO" id="GO:0000270">
    <property type="term" value="P:peptidoglycan metabolic process"/>
    <property type="evidence" value="ECO:0007669"/>
    <property type="project" value="TreeGrafter"/>
</dbReference>
<dbReference type="PANTHER" id="PTHR30023">
    <property type="entry name" value="D-ALANYL-D-ALANINE CARBOXYPEPTIDASE"/>
    <property type="match status" value="1"/>
</dbReference>
<accession>A0A8A1UQ69</accession>
<dbReference type="EC" id="3.4.16.4" evidence="4"/>
<keyword evidence="4" id="KW-0121">Carboxypeptidase</keyword>
<evidence type="ECO:0000256" key="3">
    <source>
        <dbReference type="SAM" id="MobiDB-lite"/>
    </source>
</evidence>
<proteinExistence type="inferred from homology"/>
<dbReference type="GO" id="GO:0006508">
    <property type="term" value="P:proteolysis"/>
    <property type="evidence" value="ECO:0007669"/>
    <property type="project" value="InterPro"/>
</dbReference>
<protein>
    <submittedName>
        <fullName evidence="4">D-alanyl-D-alanine carboxypeptidase/D-alanyl-D-alanine-endopeptidase</fullName>
        <ecNumber evidence="4">3.4.16.4</ecNumber>
    </submittedName>
</protein>
<feature type="region of interest" description="Disordered" evidence="3">
    <location>
        <begin position="18"/>
        <end position="52"/>
    </location>
</feature>
<dbReference type="InterPro" id="IPR012338">
    <property type="entry name" value="Beta-lactam/transpept-like"/>
</dbReference>
<feature type="compositionally biased region" description="Low complexity" evidence="3">
    <location>
        <begin position="125"/>
        <end position="143"/>
    </location>
</feature>
<feature type="region of interest" description="Disordered" evidence="3">
    <location>
        <begin position="95"/>
        <end position="148"/>
    </location>
</feature>
<evidence type="ECO:0000256" key="2">
    <source>
        <dbReference type="ARBA" id="ARBA00022801"/>
    </source>
</evidence>
<gene>
    <name evidence="4" type="primary">dacB</name>
    <name evidence="4" type="ORF">SRIM_023415</name>
</gene>
<comment type="similarity">
    <text evidence="1">Belongs to the peptidase S13 family.</text>
</comment>
<dbReference type="GO" id="GO:0009002">
    <property type="term" value="F:serine-type D-Ala-D-Ala carboxypeptidase activity"/>
    <property type="evidence" value="ECO:0007669"/>
    <property type="project" value="UniProtKB-EC"/>
</dbReference>
<dbReference type="SUPFAM" id="SSF56601">
    <property type="entry name" value="beta-lactamase/transpeptidase-like"/>
    <property type="match status" value="1"/>
</dbReference>
<dbReference type="EMBL" id="CP048261">
    <property type="protein sequence ID" value="QST82713.1"/>
    <property type="molecule type" value="Genomic_DNA"/>
</dbReference>
<name>A0A8A1UQ69_STRR1</name>
<dbReference type="PRINTS" id="PR00922">
    <property type="entry name" value="DADACBPTASE3"/>
</dbReference>
<dbReference type="Gene3D" id="3.40.710.10">
    <property type="entry name" value="DD-peptidase/beta-lactamase superfamily"/>
    <property type="match status" value="2"/>
</dbReference>
<evidence type="ECO:0000313" key="5">
    <source>
        <dbReference type="Proteomes" id="UP000011074"/>
    </source>
</evidence>
<dbReference type="Pfam" id="PF02113">
    <property type="entry name" value="Peptidase_S13"/>
    <property type="match status" value="2"/>
</dbReference>
<dbReference type="AlphaFoldDB" id="A0A8A1UQ69"/>
<evidence type="ECO:0000313" key="4">
    <source>
        <dbReference type="EMBL" id="QST82713.1"/>
    </source>
</evidence>
<evidence type="ECO:0000256" key="1">
    <source>
        <dbReference type="ARBA" id="ARBA00006096"/>
    </source>
</evidence>
<keyword evidence="2 4" id="KW-0378">Hydrolase</keyword>
<dbReference type="PANTHER" id="PTHR30023:SF0">
    <property type="entry name" value="PENICILLIN-SENSITIVE CARBOXYPEPTIDASE A"/>
    <property type="match status" value="1"/>
</dbReference>
<reference evidence="4" key="2">
    <citation type="submission" date="2020-01" db="EMBL/GenBank/DDBJ databases">
        <authorList>
            <person name="Algora L."/>
            <person name="Schniete J.K."/>
            <person name="MacFadyen A."/>
            <person name="Hoskisson P.A."/>
            <person name="Hunter I.S."/>
            <person name="Herron P.R."/>
        </authorList>
    </citation>
    <scope>NUCLEOTIDE SEQUENCE</scope>
    <source>
        <strain evidence="4">ATCC 10970</strain>
    </source>
</reference>
<reference evidence="4" key="1">
    <citation type="submission" date="2012-12" db="EMBL/GenBank/DDBJ databases">
        <authorList>
            <person name="Pethick F.E."/>
            <person name="MacFadyen A.C."/>
            <person name="Tang Z."/>
            <person name="Sangal V."/>
            <person name="Tze-Tze L."/>
            <person name="Chu J."/>
            <person name="Guo M."/>
            <person name="Kirby R."/>
            <person name="Hoskisson P.A."/>
            <person name="Herron P.R."/>
            <person name="Hunter I.S."/>
        </authorList>
    </citation>
    <scope>NUCLEOTIDE SEQUENCE</scope>
    <source>
        <strain evidence="4">ATCC 10970</strain>
    </source>
</reference>
<organism evidence="4 5">
    <name type="scientific">Streptomyces rimosus subsp. rimosus (strain ATCC 10970 / DSM 40260 / JCM 4667 / NRRL 2234)</name>
    <dbReference type="NCBI Taxonomy" id="1265868"/>
    <lineage>
        <taxon>Bacteria</taxon>
        <taxon>Bacillati</taxon>
        <taxon>Actinomycetota</taxon>
        <taxon>Actinomycetes</taxon>
        <taxon>Kitasatosporales</taxon>
        <taxon>Streptomycetaceae</taxon>
        <taxon>Streptomyces</taxon>
    </lineage>
</organism>
<dbReference type="NCBIfam" id="TIGR00666">
    <property type="entry name" value="PBP4"/>
    <property type="match status" value="1"/>
</dbReference>